<gene>
    <name evidence="1" type="ORF">ENV38_03395</name>
</gene>
<accession>A0A7V3KNG2</accession>
<proteinExistence type="predicted"/>
<dbReference type="EMBL" id="DTGD01000127">
    <property type="protein sequence ID" value="HGB35931.1"/>
    <property type="molecule type" value="Genomic_DNA"/>
</dbReference>
<evidence type="ECO:0000313" key="1">
    <source>
        <dbReference type="EMBL" id="HGB35931.1"/>
    </source>
</evidence>
<sequence>MIRIKDGLPTAKSLKYVIHYIQGQFDTGEELMKRNLVLRDNIIEQSIMLVLAEVSPSTLQALELYSKGKK</sequence>
<comment type="caution">
    <text evidence="1">The sequence shown here is derived from an EMBL/GenBank/DDBJ whole genome shotgun (WGS) entry which is preliminary data.</text>
</comment>
<dbReference type="AlphaFoldDB" id="A0A7V3KNG2"/>
<protein>
    <submittedName>
        <fullName evidence="1">Uncharacterized protein</fullName>
    </submittedName>
</protein>
<organism evidence="1">
    <name type="scientific">candidate division WOR-3 bacterium</name>
    <dbReference type="NCBI Taxonomy" id="2052148"/>
    <lineage>
        <taxon>Bacteria</taxon>
        <taxon>Bacteria division WOR-3</taxon>
    </lineage>
</organism>
<name>A0A7V3KNG2_UNCW3</name>
<reference evidence="1" key="1">
    <citation type="journal article" date="2020" name="mSystems">
        <title>Genome- and Community-Level Interaction Insights into Carbon Utilization and Element Cycling Functions of Hydrothermarchaeota in Hydrothermal Sediment.</title>
        <authorList>
            <person name="Zhou Z."/>
            <person name="Liu Y."/>
            <person name="Xu W."/>
            <person name="Pan J."/>
            <person name="Luo Z.H."/>
            <person name="Li M."/>
        </authorList>
    </citation>
    <scope>NUCLEOTIDE SEQUENCE [LARGE SCALE GENOMIC DNA]</scope>
    <source>
        <strain evidence="1">SpSt-754</strain>
    </source>
</reference>